<dbReference type="InterPro" id="IPR037284">
    <property type="entry name" value="SUF_FeS_clus_asmbl_SufBD_sf"/>
</dbReference>
<feature type="domain" description="SUF system FeS cluster assembly SufBD N-terminal" evidence="3">
    <location>
        <begin position="24"/>
        <end position="157"/>
    </location>
</feature>
<dbReference type="InterPro" id="IPR055346">
    <property type="entry name" value="Fe-S_cluster_assembly_SufBD"/>
</dbReference>
<dbReference type="EMBL" id="AP027081">
    <property type="protein sequence ID" value="BDU77712.1"/>
    <property type="molecule type" value="Genomic_DNA"/>
</dbReference>
<evidence type="ECO:0000259" key="3">
    <source>
        <dbReference type="Pfam" id="PF19295"/>
    </source>
</evidence>
<dbReference type="InterPro" id="IPR045595">
    <property type="entry name" value="SufBD_N"/>
</dbReference>
<reference evidence="4" key="1">
    <citation type="journal article" date="2023" name="Int. J. Syst. Evol. Microbiol.">
        <title>Mesoterricola silvestris gen. nov., sp. nov., Mesoterricola sediminis sp. nov., Geothrix oryzae sp. nov., Geothrix edaphica sp. nov., Geothrix rubra sp. nov., and Geothrix limicola sp. nov., six novel members of Acidobacteriota isolated from soils.</title>
        <authorList>
            <person name="Itoh H."/>
            <person name="Sugisawa Y."/>
            <person name="Mise K."/>
            <person name="Xu Z."/>
            <person name="Kuniyasu M."/>
            <person name="Ushijima N."/>
            <person name="Kawano K."/>
            <person name="Kobayashi E."/>
            <person name="Shiratori Y."/>
            <person name="Masuda Y."/>
            <person name="Senoo K."/>
        </authorList>
    </citation>
    <scope>NUCLEOTIDE SEQUENCE</scope>
    <source>
        <strain evidence="4">W786</strain>
    </source>
</reference>
<dbReference type="AlphaFoldDB" id="A0AA48GU91"/>
<evidence type="ECO:0000259" key="2">
    <source>
        <dbReference type="Pfam" id="PF01458"/>
    </source>
</evidence>
<protein>
    <submittedName>
        <fullName evidence="4">Fe-S cluster assembly protein SufD</fullName>
    </submittedName>
</protein>
<dbReference type="PANTHER" id="PTHR43575:SF1">
    <property type="entry name" value="PROTEIN ABCI7, CHLOROPLASTIC"/>
    <property type="match status" value="1"/>
</dbReference>
<sequence>MVAVEAAPFAERLLALPRPCEWTELRAQAETALAGAALPGTHEEAWKYTDLAPLRGLDFGPAPAAEADIAPHILPEARGTRLVFVNGRYAPHASNVASLPPGVRLMNLGCSSEMAKGLGSLAGAGQDPFSDLNLARFQDGALLVVPKGVRVEVPLHVVFLQQGGEAPAAVLPRLHVVLERGASAVLVEEYAGAGTYLTAAVTEVLLREDAQLVHDRVQRESAEAFHVSRLALRLDRGARYEGRTISLGARLSRSMPHAAMAAEGAELTLDGLALLDGARLADTHSVIDHLVPHCTSRQAFKVIADGASRGVFNGKIFVRPGAQSTDARQQCRGLLLSPTAKIDAKPELEIFADDVKCAHGAAIGQLDPEGLFYLRSRGLDPDLARNVLTYAFAADVLTGIPVASLRRQLRQAVLARTRSSALKALS</sequence>
<proteinExistence type="inferred from homology"/>
<feature type="domain" description="SUF system FeS cluster assembly SufBD core" evidence="2">
    <location>
        <begin position="165"/>
        <end position="392"/>
    </location>
</feature>
<dbReference type="InterPro" id="IPR000825">
    <property type="entry name" value="SUF_FeS_clus_asmbl_SufBD_core"/>
</dbReference>
<name>A0AA48GU91_9BACT</name>
<evidence type="ECO:0000313" key="5">
    <source>
        <dbReference type="Proteomes" id="UP001228113"/>
    </source>
</evidence>
<dbReference type="Proteomes" id="UP001228113">
    <property type="component" value="Chromosome"/>
</dbReference>
<dbReference type="PANTHER" id="PTHR43575">
    <property type="entry name" value="PROTEIN ABCI7, CHLOROPLASTIC"/>
    <property type="match status" value="1"/>
</dbReference>
<organism evidence="4 5">
    <name type="scientific">Mesoterricola sediminis</name>
    <dbReference type="NCBI Taxonomy" id="2927980"/>
    <lineage>
        <taxon>Bacteria</taxon>
        <taxon>Pseudomonadati</taxon>
        <taxon>Acidobacteriota</taxon>
        <taxon>Holophagae</taxon>
        <taxon>Holophagales</taxon>
        <taxon>Holophagaceae</taxon>
        <taxon>Mesoterricola</taxon>
    </lineage>
</organism>
<dbReference type="SUPFAM" id="SSF101960">
    <property type="entry name" value="Stabilizer of iron transporter SufD"/>
    <property type="match status" value="1"/>
</dbReference>
<keyword evidence="5" id="KW-1185">Reference proteome</keyword>
<dbReference type="InterPro" id="IPR011542">
    <property type="entry name" value="SUF_FeS_clus_asmbl_SufD"/>
</dbReference>
<evidence type="ECO:0000256" key="1">
    <source>
        <dbReference type="ARBA" id="ARBA00043967"/>
    </source>
</evidence>
<dbReference type="RefSeq" id="WP_316410390.1">
    <property type="nucleotide sequence ID" value="NZ_AP027081.1"/>
</dbReference>
<dbReference type="Pfam" id="PF01458">
    <property type="entry name" value="SUFBD_core"/>
    <property type="match status" value="1"/>
</dbReference>
<gene>
    <name evidence="4" type="primary">sufD</name>
    <name evidence="4" type="ORF">METESE_26700</name>
</gene>
<accession>A0AA48GU91</accession>
<dbReference type="NCBIfam" id="TIGR01981">
    <property type="entry name" value="sufD"/>
    <property type="match status" value="1"/>
</dbReference>
<dbReference type="GO" id="GO:0016226">
    <property type="term" value="P:iron-sulfur cluster assembly"/>
    <property type="evidence" value="ECO:0007669"/>
    <property type="project" value="InterPro"/>
</dbReference>
<comment type="similarity">
    <text evidence="1">Belongs to the iron-sulfur cluster assembly SufBD family.</text>
</comment>
<dbReference type="Pfam" id="PF19295">
    <property type="entry name" value="SufBD_N"/>
    <property type="match status" value="1"/>
</dbReference>
<evidence type="ECO:0000313" key="4">
    <source>
        <dbReference type="EMBL" id="BDU77712.1"/>
    </source>
</evidence>
<dbReference type="KEGG" id="msea:METESE_26700"/>